<evidence type="ECO:0000256" key="7">
    <source>
        <dbReference type="ARBA" id="ARBA00023242"/>
    </source>
</evidence>
<dbReference type="InParanoid" id="T0QBZ2"/>
<evidence type="ECO:0000256" key="1">
    <source>
        <dbReference type="ARBA" id="ARBA00007050"/>
    </source>
</evidence>
<keyword evidence="7 10" id="KW-0539">Nucleus</keyword>
<name>T0QBZ2_SAPDV</name>
<dbReference type="GO" id="GO:0051301">
    <property type="term" value="P:cell division"/>
    <property type="evidence" value="ECO:0007669"/>
    <property type="project" value="UniProtKB-UniRule"/>
</dbReference>
<dbReference type="AlphaFoldDB" id="T0QBZ2"/>
<evidence type="ECO:0000256" key="10">
    <source>
        <dbReference type="RuleBase" id="RU368072"/>
    </source>
</evidence>
<dbReference type="InterPro" id="IPR038273">
    <property type="entry name" value="Ndc80_sf"/>
</dbReference>
<evidence type="ECO:0000313" key="14">
    <source>
        <dbReference type="EMBL" id="EQC32231.1"/>
    </source>
</evidence>
<keyword evidence="2 10" id="KW-0158">Chromosome</keyword>
<evidence type="ECO:0000256" key="2">
    <source>
        <dbReference type="ARBA" id="ARBA00022454"/>
    </source>
</evidence>
<dbReference type="GO" id="GO:0005634">
    <property type="term" value="C:nucleus"/>
    <property type="evidence" value="ECO:0007669"/>
    <property type="project" value="UniProtKB-SubCell"/>
</dbReference>
<dbReference type="EMBL" id="JH767164">
    <property type="protein sequence ID" value="EQC32231.1"/>
    <property type="molecule type" value="Genomic_DNA"/>
</dbReference>
<dbReference type="RefSeq" id="XP_008614172.1">
    <property type="nucleotide sequence ID" value="XM_008615950.1"/>
</dbReference>
<evidence type="ECO:0000256" key="6">
    <source>
        <dbReference type="ARBA" id="ARBA00023054"/>
    </source>
</evidence>
<dbReference type="PANTHER" id="PTHR10643">
    <property type="entry name" value="KINETOCHORE PROTEIN NDC80"/>
    <property type="match status" value="1"/>
</dbReference>
<feature type="coiled-coil region" evidence="11">
    <location>
        <begin position="486"/>
        <end position="565"/>
    </location>
</feature>
<dbReference type="Gene3D" id="1.10.418.30">
    <property type="entry name" value="Ncd80 complex, Ncd80 subunit"/>
    <property type="match status" value="1"/>
</dbReference>
<accession>T0QBZ2</accession>
<dbReference type="OMA" id="PSHKFQK"/>
<sequence>MRRTTLGPISSSQLNSMSSSQPSRIPVAKPAAGPSAGRQSMSSLAQRRESMKNRLPLGRNSMVASAGHRTHSIGKNGSMGSGRRSSTFGARGNRVMDPRPVADRSFMNNAIRLLVEYLSEHNYEHQINSHLLFKPMKKDFVYIMQFLFRQLDRNFEYSPKIEDDVATCFRQLKYPFPISKAALAAVGSPHSWPSLLAAISWMIELLKYDEIVQHDYEQGDEYDGDNFFEYLANSYEAFLNAKDDEYNMLEAQLIQKIDAKHDVIANETHAILEENDELRRQIEQAKKAPTLAHFNAKKRDLQHDREKLQDLVQKLEANKEHAGVVIHSTEQKIAKKQEEYQAIQVRIAQLQRRIDTQELTAEDLDRLVKERQRLQEQLQQAEVRYKDLQSQHWQKETAISEMKDALEESVKRYMVTATRLKLFGKYGGGFDYGISIDAHSGGVSAATALINHLKKSVVPNIYKFKKQRIERLDRLLDKSLELKAQVESTALQRENALEAVRNMENQERKMSEIMRREKDSMDLLLDQKAKAIEDVELELQHVKSEEELNAENVRAEALHKETRDAYESMKAQCEQEIATRLHNISLAVSACIAFKENVEHVLSEGEAYAQRFAV</sequence>
<evidence type="ECO:0000256" key="4">
    <source>
        <dbReference type="ARBA" id="ARBA00022776"/>
    </source>
</evidence>
<dbReference type="Proteomes" id="UP000030762">
    <property type="component" value="Unassembled WGS sequence"/>
</dbReference>
<organism evidence="14 15">
    <name type="scientific">Saprolegnia diclina (strain VS20)</name>
    <dbReference type="NCBI Taxonomy" id="1156394"/>
    <lineage>
        <taxon>Eukaryota</taxon>
        <taxon>Sar</taxon>
        <taxon>Stramenopiles</taxon>
        <taxon>Oomycota</taxon>
        <taxon>Saprolegniomycetes</taxon>
        <taxon>Saprolegniales</taxon>
        <taxon>Saprolegniaceae</taxon>
        <taxon>Saprolegnia</taxon>
    </lineage>
</organism>
<dbReference type="GeneID" id="19950708"/>
<evidence type="ECO:0000256" key="8">
    <source>
        <dbReference type="ARBA" id="ARBA00023306"/>
    </source>
</evidence>
<dbReference type="InterPro" id="IPR005550">
    <property type="entry name" value="Kinetochore_Ndc80"/>
</dbReference>
<dbReference type="STRING" id="1156394.T0QBZ2"/>
<dbReference type="InterPro" id="IPR055260">
    <property type="entry name" value="Ndc80_CH"/>
</dbReference>
<keyword evidence="6 11" id="KW-0175">Coiled coil</keyword>
<protein>
    <recommendedName>
        <fullName evidence="10">Kinetochore protein NDC80</fullName>
    </recommendedName>
</protein>
<dbReference type="SUPFAM" id="SSF90257">
    <property type="entry name" value="Myosin rod fragments"/>
    <property type="match status" value="1"/>
</dbReference>
<comment type="similarity">
    <text evidence="1 10">Belongs to the NDC80/HEC1 family.</text>
</comment>
<reference evidence="14 15" key="1">
    <citation type="submission" date="2012-04" db="EMBL/GenBank/DDBJ databases">
        <title>The Genome Sequence of Saprolegnia declina VS20.</title>
        <authorList>
            <consortium name="The Broad Institute Genome Sequencing Platform"/>
            <person name="Russ C."/>
            <person name="Nusbaum C."/>
            <person name="Tyler B."/>
            <person name="van West P."/>
            <person name="Dieguez-Uribeondo J."/>
            <person name="de Bruijn I."/>
            <person name="Tripathy S."/>
            <person name="Jiang R."/>
            <person name="Young S.K."/>
            <person name="Zeng Q."/>
            <person name="Gargeya S."/>
            <person name="Fitzgerald M."/>
            <person name="Haas B."/>
            <person name="Abouelleil A."/>
            <person name="Alvarado L."/>
            <person name="Arachchi H.M."/>
            <person name="Berlin A."/>
            <person name="Chapman S.B."/>
            <person name="Goldberg J."/>
            <person name="Griggs A."/>
            <person name="Gujja S."/>
            <person name="Hansen M."/>
            <person name="Howarth C."/>
            <person name="Imamovic A."/>
            <person name="Larimer J."/>
            <person name="McCowen C."/>
            <person name="Montmayeur A."/>
            <person name="Murphy C."/>
            <person name="Neiman D."/>
            <person name="Pearson M."/>
            <person name="Priest M."/>
            <person name="Roberts A."/>
            <person name="Saif S."/>
            <person name="Shea T."/>
            <person name="Sisk P."/>
            <person name="Sykes S."/>
            <person name="Wortman J."/>
            <person name="Nusbaum C."/>
            <person name="Birren B."/>
        </authorList>
    </citation>
    <scope>NUCLEOTIDE SEQUENCE [LARGE SCALE GENOMIC DNA]</scope>
    <source>
        <strain evidence="14 15">VS20</strain>
    </source>
</reference>
<feature type="region of interest" description="Disordered" evidence="12">
    <location>
        <begin position="1"/>
        <end position="95"/>
    </location>
</feature>
<evidence type="ECO:0000256" key="3">
    <source>
        <dbReference type="ARBA" id="ARBA00022618"/>
    </source>
</evidence>
<keyword evidence="4 10" id="KW-0498">Mitosis</keyword>
<evidence type="ECO:0000256" key="5">
    <source>
        <dbReference type="ARBA" id="ARBA00022838"/>
    </source>
</evidence>
<comment type="subcellular location">
    <subcellularLocation>
        <location evidence="10">Chromosome</location>
        <location evidence="10">Centromere</location>
        <location evidence="10">Kinetochore</location>
    </subcellularLocation>
    <subcellularLocation>
        <location evidence="10">Nucleus</location>
    </subcellularLocation>
</comment>
<keyword evidence="5 10" id="KW-0995">Kinetochore</keyword>
<dbReference type="OrthoDB" id="7459479at2759"/>
<dbReference type="GO" id="GO:0051315">
    <property type="term" value="P:attachment of mitotic spindle microtubules to kinetochore"/>
    <property type="evidence" value="ECO:0007669"/>
    <property type="project" value="UniProtKB-UniRule"/>
</dbReference>
<dbReference type="PANTHER" id="PTHR10643:SF2">
    <property type="entry name" value="KINETOCHORE PROTEIN NDC80 HOMOLOG"/>
    <property type="match status" value="1"/>
</dbReference>
<evidence type="ECO:0000256" key="12">
    <source>
        <dbReference type="SAM" id="MobiDB-lite"/>
    </source>
</evidence>
<feature type="coiled-coil region" evidence="11">
    <location>
        <begin position="268"/>
        <end position="391"/>
    </location>
</feature>
<dbReference type="eggNOG" id="KOG0995">
    <property type="taxonomic scope" value="Eukaryota"/>
</dbReference>
<keyword evidence="9 10" id="KW-0137">Centromere</keyword>
<keyword evidence="8 10" id="KW-0131">Cell cycle</keyword>
<evidence type="ECO:0000313" key="15">
    <source>
        <dbReference type="Proteomes" id="UP000030762"/>
    </source>
</evidence>
<dbReference type="GO" id="GO:0031262">
    <property type="term" value="C:Ndc80 complex"/>
    <property type="evidence" value="ECO:0007669"/>
    <property type="project" value="UniProtKB-UniRule"/>
</dbReference>
<keyword evidence="15" id="KW-1185">Reference proteome</keyword>
<feature type="domain" description="Kinetochore protein Ndc80 CH" evidence="13">
    <location>
        <begin position="86"/>
        <end position="209"/>
    </location>
</feature>
<evidence type="ECO:0000256" key="11">
    <source>
        <dbReference type="SAM" id="Coils"/>
    </source>
</evidence>
<dbReference type="Pfam" id="PF03801">
    <property type="entry name" value="Ndc80_HEC"/>
    <property type="match status" value="1"/>
</dbReference>
<comment type="function">
    <text evidence="10">Acts as a component of the essential kinetochore-associated NDC80 complex, which is required for chromosome segregation and spindle checkpoint activity.</text>
</comment>
<comment type="subunit">
    <text evidence="10">Component of the NDC80 complex.</text>
</comment>
<dbReference type="VEuPathDB" id="FungiDB:SDRG_09981"/>
<keyword evidence="3 10" id="KW-0132">Cell division</keyword>
<gene>
    <name evidence="14" type="ORF">SDRG_09981</name>
</gene>
<evidence type="ECO:0000259" key="13">
    <source>
        <dbReference type="Pfam" id="PF03801"/>
    </source>
</evidence>
<feature type="compositionally biased region" description="Low complexity" evidence="12">
    <location>
        <begin position="10"/>
        <end position="23"/>
    </location>
</feature>
<evidence type="ECO:0000256" key="9">
    <source>
        <dbReference type="ARBA" id="ARBA00023328"/>
    </source>
</evidence>
<proteinExistence type="inferred from homology"/>